<dbReference type="Proteomes" id="UP000034678">
    <property type="component" value="Unassembled WGS sequence"/>
</dbReference>
<evidence type="ECO:0000256" key="8">
    <source>
        <dbReference type="SAM" id="MobiDB-lite"/>
    </source>
</evidence>
<dbReference type="SUPFAM" id="SSF50447">
    <property type="entry name" value="Translation proteins"/>
    <property type="match status" value="1"/>
</dbReference>
<dbReference type="EMBL" id="LCDU01000022">
    <property type="protein sequence ID" value="KKS59517.1"/>
    <property type="molecule type" value="Genomic_DNA"/>
</dbReference>
<evidence type="ECO:0000256" key="2">
    <source>
        <dbReference type="ARBA" id="ARBA00022730"/>
    </source>
</evidence>
<feature type="region of interest" description="Disordered" evidence="8">
    <location>
        <begin position="65"/>
        <end position="99"/>
    </location>
</feature>
<evidence type="ECO:0000313" key="9">
    <source>
        <dbReference type="EMBL" id="KKS59517.1"/>
    </source>
</evidence>
<reference evidence="9 10" key="1">
    <citation type="journal article" date="2015" name="Nature">
        <title>rRNA introns, odd ribosomes, and small enigmatic genomes across a large radiation of phyla.</title>
        <authorList>
            <person name="Brown C.T."/>
            <person name="Hug L.A."/>
            <person name="Thomas B.C."/>
            <person name="Sharon I."/>
            <person name="Castelle C.J."/>
            <person name="Singh A."/>
            <person name="Wilkins M.J."/>
            <person name="Williams K.H."/>
            <person name="Banfield J.F."/>
        </authorList>
    </citation>
    <scope>NUCLEOTIDE SEQUENCE [LARGE SCALE GENOMIC DNA]</scope>
</reference>
<comment type="caution">
    <text evidence="9">The sequence shown here is derived from an EMBL/GenBank/DDBJ whole genome shotgun (WGS) entry which is preliminary data.</text>
</comment>
<dbReference type="PANTHER" id="PTHR11229:SF16">
    <property type="entry name" value="LARGE RIBOSOMAL SUBUNIT PROTEIN UL3C"/>
    <property type="match status" value="1"/>
</dbReference>
<accession>A0A0G1AEL6</accession>
<dbReference type="GO" id="GO:0006412">
    <property type="term" value="P:translation"/>
    <property type="evidence" value="ECO:0007669"/>
    <property type="project" value="InterPro"/>
</dbReference>
<dbReference type="STRING" id="1619142.UV26_C0022G0032"/>
<comment type="similarity">
    <text evidence="1">Belongs to the universal ribosomal protein uL3 family.</text>
</comment>
<dbReference type="Pfam" id="PF00297">
    <property type="entry name" value="Ribosomal_L3"/>
    <property type="match status" value="1"/>
</dbReference>
<dbReference type="FunFam" id="2.40.30.10:FF:000004">
    <property type="entry name" value="50S ribosomal protein L3"/>
    <property type="match status" value="1"/>
</dbReference>
<dbReference type="InterPro" id="IPR009000">
    <property type="entry name" value="Transl_B-barrel_sf"/>
</dbReference>
<evidence type="ECO:0000256" key="7">
    <source>
        <dbReference type="ARBA" id="ARBA00035457"/>
    </source>
</evidence>
<organism evidence="9 10">
    <name type="scientific">candidate division WWE3 bacterium GW2011_GWF2_42_42</name>
    <dbReference type="NCBI Taxonomy" id="1619142"/>
    <lineage>
        <taxon>Bacteria</taxon>
        <taxon>Katanobacteria</taxon>
    </lineage>
</organism>
<evidence type="ECO:0000256" key="6">
    <source>
        <dbReference type="ARBA" id="ARBA00035243"/>
    </source>
</evidence>
<evidence type="ECO:0000256" key="3">
    <source>
        <dbReference type="ARBA" id="ARBA00022884"/>
    </source>
</evidence>
<dbReference type="GO" id="GO:0003735">
    <property type="term" value="F:structural constituent of ribosome"/>
    <property type="evidence" value="ECO:0007669"/>
    <property type="project" value="InterPro"/>
</dbReference>
<keyword evidence="3" id="KW-0694">RNA-binding</keyword>
<dbReference type="Gene3D" id="2.40.30.10">
    <property type="entry name" value="Translation factors"/>
    <property type="match status" value="1"/>
</dbReference>
<evidence type="ECO:0000256" key="4">
    <source>
        <dbReference type="ARBA" id="ARBA00022980"/>
    </source>
</evidence>
<evidence type="ECO:0000256" key="1">
    <source>
        <dbReference type="ARBA" id="ARBA00006540"/>
    </source>
</evidence>
<gene>
    <name evidence="9" type="ORF">UV26_C0022G0032</name>
</gene>
<proteinExistence type="inferred from homology"/>
<keyword evidence="5" id="KW-0687">Ribonucleoprotein</keyword>
<name>A0A0G1AEL6_UNCKA</name>
<protein>
    <recommendedName>
        <fullName evidence="6">Large ribosomal subunit protein uL3</fullName>
    </recommendedName>
    <alternativeName>
        <fullName evidence="7">50S ribosomal protein L3</fullName>
    </alternativeName>
</protein>
<dbReference type="PANTHER" id="PTHR11229">
    <property type="entry name" value="50S RIBOSOMAL PROTEIN L3"/>
    <property type="match status" value="1"/>
</dbReference>
<keyword evidence="4 9" id="KW-0689">Ribosomal protein</keyword>
<dbReference type="GO" id="GO:0022625">
    <property type="term" value="C:cytosolic large ribosomal subunit"/>
    <property type="evidence" value="ECO:0007669"/>
    <property type="project" value="TreeGrafter"/>
</dbReference>
<dbReference type="AlphaFoldDB" id="A0A0G1AEL6"/>
<evidence type="ECO:0000256" key="5">
    <source>
        <dbReference type="ARBA" id="ARBA00023274"/>
    </source>
</evidence>
<dbReference type="GO" id="GO:0019843">
    <property type="term" value="F:rRNA binding"/>
    <property type="evidence" value="ECO:0007669"/>
    <property type="project" value="UniProtKB-KW"/>
</dbReference>
<dbReference type="PATRIC" id="fig|1619142.3.peg.680"/>
<dbReference type="InterPro" id="IPR000597">
    <property type="entry name" value="Ribosomal_uL3"/>
</dbReference>
<dbReference type="InterPro" id="IPR019927">
    <property type="entry name" value="Ribosomal_uL3_bac/org-type"/>
</dbReference>
<sequence length="142" mass="15005">MTEKIKGIKLNMSQIFLDTGKVIPVTVIGKISGDLTAEMENKSVYIVGTSKGKGFAGGMKKWHFSGGPATGGQSTKPRAPGSIGSQTPGRVRKGKKMAGRLGGERVTIKGLKIVRVMPDQKQLMVSGPVPGARNSKITIELK</sequence>
<evidence type="ECO:0000313" key="10">
    <source>
        <dbReference type="Proteomes" id="UP000034678"/>
    </source>
</evidence>
<keyword evidence="2" id="KW-0699">rRNA-binding</keyword>